<evidence type="ECO:0000313" key="2">
    <source>
        <dbReference type="Proteomes" id="UP001159363"/>
    </source>
</evidence>
<dbReference type="Proteomes" id="UP001159363">
    <property type="component" value="Chromosome 8"/>
</dbReference>
<proteinExistence type="predicted"/>
<comment type="caution">
    <text evidence="1">The sequence shown here is derived from an EMBL/GenBank/DDBJ whole genome shotgun (WGS) entry which is preliminary data.</text>
</comment>
<reference evidence="1 2" key="1">
    <citation type="submission" date="2023-02" db="EMBL/GenBank/DDBJ databases">
        <title>LHISI_Scaffold_Assembly.</title>
        <authorList>
            <person name="Stuart O.P."/>
            <person name="Cleave R."/>
            <person name="Magrath M.J.L."/>
            <person name="Mikheyev A.S."/>
        </authorList>
    </citation>
    <scope>NUCLEOTIDE SEQUENCE [LARGE SCALE GENOMIC DNA]</scope>
    <source>
        <strain evidence="1">Daus_M_001</strain>
        <tissue evidence="1">Leg muscle</tissue>
    </source>
</reference>
<evidence type="ECO:0000313" key="1">
    <source>
        <dbReference type="EMBL" id="KAJ8874864.1"/>
    </source>
</evidence>
<protein>
    <submittedName>
        <fullName evidence="1">Uncharacterized protein</fullName>
    </submittedName>
</protein>
<dbReference type="EMBL" id="JARBHB010000009">
    <property type="protein sequence ID" value="KAJ8874864.1"/>
    <property type="molecule type" value="Genomic_DNA"/>
</dbReference>
<organism evidence="1 2">
    <name type="scientific">Dryococelus australis</name>
    <dbReference type="NCBI Taxonomy" id="614101"/>
    <lineage>
        <taxon>Eukaryota</taxon>
        <taxon>Metazoa</taxon>
        <taxon>Ecdysozoa</taxon>
        <taxon>Arthropoda</taxon>
        <taxon>Hexapoda</taxon>
        <taxon>Insecta</taxon>
        <taxon>Pterygota</taxon>
        <taxon>Neoptera</taxon>
        <taxon>Polyneoptera</taxon>
        <taxon>Phasmatodea</taxon>
        <taxon>Verophasmatodea</taxon>
        <taxon>Anareolatae</taxon>
        <taxon>Phasmatidae</taxon>
        <taxon>Eurycanthinae</taxon>
        <taxon>Dryococelus</taxon>
    </lineage>
</organism>
<name>A0ABQ9GS53_9NEOP</name>
<sequence>MRDEANAANQILDNKGIATISHLRTSLLCGCVLSLPAHKGSSLSLRIYRTLTLAQSSPYTVTADNQCAVDIGIFVYQTVESSFQKWWFIAKKIDLVISFNLLYTSPTVLFPYWVSSMNEATTPFHWANDDFDTTRQNVHDWSCKQLNRPVAPAPPNPPPPLLGLLQIHPKPATPRVNTVRPKHSGQTAVRNDPLKIQDMASKVAGLSRKNRDARQDSLVYILASDVCSLAAASESDQYYATIGSTGFATCFTAMGASVAERLDCSPPTKANQVESQDGSLPDFSKWESCQTMPLVGGFSRDFPFSPPLHSDAVPYSQLNSYDEEQSNSVGESRLEEVRGWGDEVVAPLLTTTWCVPGGGAGLGHLAGRHLASIRLPTPLAFLITAAVTPNLPLSAERSPLATMTQLCLRALENTGIVGRLPASRLGESCRTMPLVGGFSRGSTVAPSFHSGTAPPSPQLTHIGSQYSLITPRVPLGVSSVARTNRTMVSGDAETNTTDIAVVEKISSSLFNPVYSVRGGIIWKQNFSRASGKCGVTVNGIFLYVESSKIFSLSYALLHHRGSKLDPRSVLRSKQKTVAPFEFRAGLRIEMKTEINVSKIQNHEISLVKHFFIGTKIKLDPGSKLGSFDLGSGKMLVQPGISNTEQYDVIIRQQVVANQRAAQSTGKLPLRAAANQTQGAFAEPRRAYQCTSTPDIKLLIPGDEWLEKTVIMNHRTELLPSQRAVAPETSYVISLLRRHCDKITVQHVYIDVTFVIGSLFIRQSLYYSEPIVDFREFNDLHARLHSLMYKYADINCALAVGCNGGRRRLGQLSPGGVKHCVGQSSIHSRHYRSLIGRCDQVRPLYRIVKHPRYCLLLITGSQLNETCLNNRRPITMEGEKNNLNNWRTVFLSALRTFFSSVCASYGELPSVSAPEPDPTVINSSNATSHLLSQLV</sequence>
<keyword evidence="2" id="KW-1185">Reference proteome</keyword>
<accession>A0ABQ9GS53</accession>
<gene>
    <name evidence="1" type="ORF">PR048_022754</name>
</gene>